<dbReference type="EMBL" id="MTSM01000224">
    <property type="protein sequence ID" value="OPX53929.1"/>
    <property type="molecule type" value="Genomic_DNA"/>
</dbReference>
<keyword evidence="2" id="KW-1185">Reference proteome</keyword>
<organism evidence="1 2">
    <name type="scientific">Oceanospirillum multiglobuliferum</name>
    <dbReference type="NCBI Taxonomy" id="64969"/>
    <lineage>
        <taxon>Bacteria</taxon>
        <taxon>Pseudomonadati</taxon>
        <taxon>Pseudomonadota</taxon>
        <taxon>Gammaproteobacteria</taxon>
        <taxon>Oceanospirillales</taxon>
        <taxon>Oceanospirillaceae</taxon>
        <taxon>Oceanospirillum</taxon>
    </lineage>
</organism>
<dbReference type="Proteomes" id="UP000191418">
    <property type="component" value="Unassembled WGS sequence"/>
</dbReference>
<reference evidence="1 2" key="1">
    <citation type="submission" date="2017-01" db="EMBL/GenBank/DDBJ databases">
        <title>Genome Sequencing of a Marine Spirillum, Oceanospirillum multiglobuliferum ATCC 33336, from Japan.</title>
        <authorList>
            <person name="Carney J.G."/>
            <person name="Trachtenberg A.M."/>
            <person name="Rheaume B.A."/>
            <person name="Linnane J.D."/>
            <person name="Pitts N.L."/>
            <person name="Mykles D.L."/>
            <person name="Maclea K.S."/>
        </authorList>
    </citation>
    <scope>NUCLEOTIDE SEQUENCE [LARGE SCALE GENOMIC DNA]</scope>
    <source>
        <strain evidence="1 2">ATCC 33336</strain>
    </source>
</reference>
<protein>
    <submittedName>
        <fullName evidence="1">Uncharacterized protein</fullName>
    </submittedName>
</protein>
<dbReference type="AlphaFoldDB" id="A0A1V4T148"/>
<accession>A0A1V4T148</accession>
<sequence length="145" mass="16961">LQLVELEVTQQGVELTFFHEKEGTIRQVNIRKQKFDDKTKKYVNDEAQLERYFENLKTYFGTDDETKLVESVGKEFDVWESENYCSLYEPQTLKKFGADYIGQLLQADIVEFREYDSKTVVVLEYDGENYGSNINYGNYTASLGK</sequence>
<evidence type="ECO:0000313" key="2">
    <source>
        <dbReference type="Proteomes" id="UP000191418"/>
    </source>
</evidence>
<feature type="non-terminal residue" evidence="1">
    <location>
        <position position="1"/>
    </location>
</feature>
<dbReference type="RefSeq" id="WP_169917429.1">
    <property type="nucleotide sequence ID" value="NZ_MTSM01000224.1"/>
</dbReference>
<name>A0A1V4T148_9GAMM</name>
<evidence type="ECO:0000313" key="1">
    <source>
        <dbReference type="EMBL" id="OPX53929.1"/>
    </source>
</evidence>
<proteinExistence type="predicted"/>
<comment type="caution">
    <text evidence="1">The sequence shown here is derived from an EMBL/GenBank/DDBJ whole genome shotgun (WGS) entry which is preliminary data.</text>
</comment>
<feature type="non-terminal residue" evidence="1">
    <location>
        <position position="145"/>
    </location>
</feature>
<gene>
    <name evidence="1" type="ORF">BTE48_16900</name>
</gene>